<evidence type="ECO:0000256" key="1">
    <source>
        <dbReference type="ARBA" id="ARBA00004651"/>
    </source>
</evidence>
<evidence type="ECO:0000259" key="8">
    <source>
        <dbReference type="Pfam" id="PF12696"/>
    </source>
</evidence>
<dbReference type="InterPro" id="IPR027417">
    <property type="entry name" value="P-loop_NTPase"/>
</dbReference>
<keyword evidence="6 7" id="KW-0472">Membrane</keyword>
<protein>
    <submittedName>
        <fullName evidence="9">TraM recognition domain-containing protein</fullName>
    </submittedName>
</protein>
<dbReference type="InterPro" id="IPR032689">
    <property type="entry name" value="TraG-D_C"/>
</dbReference>
<dbReference type="Gene3D" id="3.40.50.300">
    <property type="entry name" value="P-loop containing nucleotide triphosphate hydrolases"/>
    <property type="match status" value="1"/>
</dbReference>
<sequence length="621" mass="67760">MCAVVSLVVVAYVSWWIGATLSGSDTSGDPITAMTEVVTGSRPWPVQATVVAGVLLTFVAALVILAGLRIRGRTEVDSAARTMVDPRKLKGVSASESQRLVPQFGKDDPRARGFCLGDTVRGNRRVYLSWENVMVVLAGTRMGKTAAIAVPAIMSAPGAVIVTTNKPDLYPLTRGPREKLGKPWLFDLQGVTGEPQLEFWWNPLKQVRRKASADNLASFFVSAATAKDARTDAYFDPEAQDTLSMYFLAAALAGGDLLHVKTWLDSDQDPTVVQILEAFEQQGPASTIRSRQNLTGKQRDGIFGMARKYLNVLNDDEYATAVLPPARAIIEVDATARGRKPTVNVRHDVTTHARPEFDPIAFASSTDTLYALSKEGPGSAAALTTALVGQVFEAAEALASRTRERSYPKWKNPPKWFPEALVPTIKSIHGRLEIPLVAVLDEVTNTVLLKDLPDQYSHFGGRGIIPIAILQSPQQGVRMWGRDEFEGMLAGSVHYYGGNVKGDAYLRSLSGQIGSHEVLTTSRSSGRGGGGTSQSWQERSILPIDALAALPKERAIVCFPANRPVLIKKLWWWEADYADEIRDSIRRYAGSAALSDRLMSGGEFVDEYDEPESTRDVQAFR</sequence>
<proteinExistence type="inferred from homology"/>
<reference evidence="9 10" key="1">
    <citation type="submission" date="2023-07" db="EMBL/GenBank/DDBJ databases">
        <authorList>
            <person name="Girao M."/>
            <person name="Carvalho M.F."/>
        </authorList>
    </citation>
    <scope>NUCLEOTIDE SEQUENCE [LARGE SCALE GENOMIC DNA]</scope>
    <source>
        <strain evidence="9 10">YIM65754</strain>
    </source>
</reference>
<dbReference type="CDD" id="cd01127">
    <property type="entry name" value="TrwB_TraG_TraD_VirD4"/>
    <property type="match status" value="1"/>
</dbReference>
<feature type="domain" description="TraD/TraG TraM recognition site" evidence="8">
    <location>
        <begin position="435"/>
        <end position="552"/>
    </location>
</feature>
<accession>A0ABU7LJY3</accession>
<comment type="similarity">
    <text evidence="2">Belongs to the VirD4/TraG family.</text>
</comment>
<keyword evidence="10" id="KW-1185">Reference proteome</keyword>
<dbReference type="Pfam" id="PF12696">
    <property type="entry name" value="TraG-D_C"/>
    <property type="match status" value="1"/>
</dbReference>
<evidence type="ECO:0000256" key="7">
    <source>
        <dbReference type="SAM" id="Phobius"/>
    </source>
</evidence>
<feature type="transmembrane region" description="Helical" evidence="7">
    <location>
        <begin position="46"/>
        <end position="68"/>
    </location>
</feature>
<dbReference type="Pfam" id="PF02534">
    <property type="entry name" value="T4SS-DNA_transf"/>
    <property type="match status" value="1"/>
</dbReference>
<comment type="caution">
    <text evidence="9">The sequence shown here is derived from an EMBL/GenBank/DDBJ whole genome shotgun (WGS) entry which is preliminary data.</text>
</comment>
<evidence type="ECO:0000256" key="3">
    <source>
        <dbReference type="ARBA" id="ARBA00022475"/>
    </source>
</evidence>
<evidence type="ECO:0000313" key="9">
    <source>
        <dbReference type="EMBL" id="MEE2061810.1"/>
    </source>
</evidence>
<keyword evidence="3" id="KW-1003">Cell membrane</keyword>
<name>A0ABU7LJY3_9NOCA</name>
<dbReference type="PANTHER" id="PTHR37937">
    <property type="entry name" value="CONJUGATIVE TRANSFER: DNA TRANSPORT"/>
    <property type="match status" value="1"/>
</dbReference>
<keyword evidence="4 7" id="KW-0812">Transmembrane</keyword>
<organism evidence="9 10">
    <name type="scientific">Rhodococcus artemisiae</name>
    <dbReference type="NCBI Taxonomy" id="714159"/>
    <lineage>
        <taxon>Bacteria</taxon>
        <taxon>Bacillati</taxon>
        <taxon>Actinomycetota</taxon>
        <taxon>Actinomycetes</taxon>
        <taxon>Mycobacteriales</taxon>
        <taxon>Nocardiaceae</taxon>
        <taxon>Rhodococcus</taxon>
    </lineage>
</organism>
<evidence type="ECO:0000256" key="6">
    <source>
        <dbReference type="ARBA" id="ARBA00023136"/>
    </source>
</evidence>
<evidence type="ECO:0000256" key="4">
    <source>
        <dbReference type="ARBA" id="ARBA00022692"/>
    </source>
</evidence>
<comment type="subcellular location">
    <subcellularLocation>
        <location evidence="1">Cell membrane</location>
        <topology evidence="1">Multi-pass membrane protein</topology>
    </subcellularLocation>
</comment>
<gene>
    <name evidence="9" type="ORF">Q7514_30225</name>
</gene>
<dbReference type="PANTHER" id="PTHR37937:SF1">
    <property type="entry name" value="CONJUGATIVE TRANSFER: DNA TRANSPORT"/>
    <property type="match status" value="1"/>
</dbReference>
<evidence type="ECO:0000256" key="5">
    <source>
        <dbReference type="ARBA" id="ARBA00022989"/>
    </source>
</evidence>
<dbReference type="SUPFAM" id="SSF52540">
    <property type="entry name" value="P-loop containing nucleoside triphosphate hydrolases"/>
    <property type="match status" value="1"/>
</dbReference>
<dbReference type="RefSeq" id="WP_330136949.1">
    <property type="nucleotide sequence ID" value="NZ_JAUTXY010000022.1"/>
</dbReference>
<dbReference type="Proteomes" id="UP001336020">
    <property type="component" value="Unassembled WGS sequence"/>
</dbReference>
<dbReference type="EMBL" id="JAUTXY010000022">
    <property type="protein sequence ID" value="MEE2061810.1"/>
    <property type="molecule type" value="Genomic_DNA"/>
</dbReference>
<evidence type="ECO:0000313" key="10">
    <source>
        <dbReference type="Proteomes" id="UP001336020"/>
    </source>
</evidence>
<dbReference type="InterPro" id="IPR003688">
    <property type="entry name" value="TraG/VirD4"/>
</dbReference>
<evidence type="ECO:0000256" key="2">
    <source>
        <dbReference type="ARBA" id="ARBA00008806"/>
    </source>
</evidence>
<dbReference type="InterPro" id="IPR051539">
    <property type="entry name" value="T4SS-coupling_protein"/>
</dbReference>
<keyword evidence="5 7" id="KW-1133">Transmembrane helix</keyword>